<dbReference type="GO" id="GO:0016020">
    <property type="term" value="C:membrane"/>
    <property type="evidence" value="ECO:0007669"/>
    <property type="project" value="TreeGrafter"/>
</dbReference>
<evidence type="ECO:0000313" key="4">
    <source>
        <dbReference type="Proteomes" id="UP000075714"/>
    </source>
</evidence>
<accession>A0A150GN55</accession>
<dbReference type="InterPro" id="IPR001206">
    <property type="entry name" value="Diacylglycerol_kinase_cat_dom"/>
</dbReference>
<sequence>MAVATDVECGRAFSPVAVRCGGGTGIITLSEMGDLVYTPHPRIRSSELLGASLEPSGGLTVWYAREYSTRTGCVEKKRYRVHSTRRFQAADPAAAASLVHHIRSAHSWWGRAAPPHVAAIVNPVSGRGAARRLLDSRLLPLLRDACGLRVSVHVTAAPMHAAELVRELRLTAGGQRPEAQEEAKTQAAEHEEQQGGDGSVDLVMFVGGDGTMYEGLQGLFQRPDWSAARAVPLVPVPCGSGNGLAASAGLWDADTAAVAICRGRTEPVDVASVLQPPGNRFYCLLSVVYGSMANLDIGTEHLSAAASLRGGGSAAVGGAGAGLTSPSGVQLAIPLLPEAPGDGQGASPSAMTHGSAAAASRGAGAATGGSPEERLLPAGAGAKGSCAARHHGAGGTGAQLSDYPEGPPLPLLSELASLPSPLPDSPATLPPGWRQLPDSYAIFGAYNTQYLALGARANPGGYMGDGAWEVWQLDPGNGPEAVGIDGRGGSGGGGAGRDRGGRAGGRKRVARGVRLRALKVLLGIEDGSFAQGGGVMEVTQARAMMFEQRDSATWTVLDGERVPDRPLFLEVHPGLCRMLVSPHFREEGL</sequence>
<dbReference type="OrthoDB" id="3853857at2759"/>
<dbReference type="Gene3D" id="3.40.50.10330">
    <property type="entry name" value="Probable inorganic polyphosphate/atp-NAD kinase, domain 1"/>
    <property type="match status" value="1"/>
</dbReference>
<feature type="compositionally biased region" description="Low complexity" evidence="1">
    <location>
        <begin position="411"/>
        <end position="430"/>
    </location>
</feature>
<dbReference type="Pfam" id="PF00781">
    <property type="entry name" value="DAGK_cat"/>
    <property type="match status" value="1"/>
</dbReference>
<feature type="region of interest" description="Disordered" evidence="1">
    <location>
        <begin position="334"/>
        <end position="430"/>
    </location>
</feature>
<dbReference type="InterPro" id="IPR017438">
    <property type="entry name" value="ATP-NAD_kinase_N"/>
</dbReference>
<evidence type="ECO:0000256" key="1">
    <source>
        <dbReference type="SAM" id="MobiDB-lite"/>
    </source>
</evidence>
<dbReference type="Proteomes" id="UP000075714">
    <property type="component" value="Unassembled WGS sequence"/>
</dbReference>
<dbReference type="AlphaFoldDB" id="A0A150GN55"/>
<proteinExistence type="predicted"/>
<comment type="caution">
    <text evidence="3">The sequence shown here is derived from an EMBL/GenBank/DDBJ whole genome shotgun (WGS) entry which is preliminary data.</text>
</comment>
<dbReference type="InterPro" id="IPR016064">
    <property type="entry name" value="NAD/diacylglycerol_kinase_sf"/>
</dbReference>
<keyword evidence="4" id="KW-1185">Reference proteome</keyword>
<dbReference type="Gene3D" id="2.60.200.40">
    <property type="match status" value="1"/>
</dbReference>
<evidence type="ECO:0000259" key="2">
    <source>
        <dbReference type="PROSITE" id="PS50146"/>
    </source>
</evidence>
<organism evidence="3 4">
    <name type="scientific">Gonium pectorale</name>
    <name type="common">Green alga</name>
    <dbReference type="NCBI Taxonomy" id="33097"/>
    <lineage>
        <taxon>Eukaryota</taxon>
        <taxon>Viridiplantae</taxon>
        <taxon>Chlorophyta</taxon>
        <taxon>core chlorophytes</taxon>
        <taxon>Chlorophyceae</taxon>
        <taxon>CS clade</taxon>
        <taxon>Chlamydomonadales</taxon>
        <taxon>Volvocaceae</taxon>
        <taxon>Gonium</taxon>
    </lineage>
</organism>
<dbReference type="GO" id="GO:0001727">
    <property type="term" value="F:lipid kinase activity"/>
    <property type="evidence" value="ECO:0007669"/>
    <property type="project" value="UniProtKB-ARBA"/>
</dbReference>
<dbReference type="PANTHER" id="PTHR12358:SF31">
    <property type="entry name" value="ACYLGLYCEROL KINASE, MITOCHONDRIAL"/>
    <property type="match status" value="1"/>
</dbReference>
<reference evidence="4" key="1">
    <citation type="journal article" date="2016" name="Nat. Commun.">
        <title>The Gonium pectorale genome demonstrates co-option of cell cycle regulation during the evolution of multicellularity.</title>
        <authorList>
            <person name="Hanschen E.R."/>
            <person name="Marriage T.N."/>
            <person name="Ferris P.J."/>
            <person name="Hamaji T."/>
            <person name="Toyoda A."/>
            <person name="Fujiyama A."/>
            <person name="Neme R."/>
            <person name="Noguchi H."/>
            <person name="Minakuchi Y."/>
            <person name="Suzuki M."/>
            <person name="Kawai-Toyooka H."/>
            <person name="Smith D.R."/>
            <person name="Sparks H."/>
            <person name="Anderson J."/>
            <person name="Bakaric R."/>
            <person name="Luria V."/>
            <person name="Karger A."/>
            <person name="Kirschner M.W."/>
            <person name="Durand P.M."/>
            <person name="Michod R.E."/>
            <person name="Nozaki H."/>
            <person name="Olson B.J."/>
        </authorList>
    </citation>
    <scope>NUCLEOTIDE SEQUENCE [LARGE SCALE GENOMIC DNA]</scope>
    <source>
        <strain evidence="4">NIES-2863</strain>
    </source>
</reference>
<dbReference type="InterPro" id="IPR050187">
    <property type="entry name" value="Lipid_Phosphate_FormReg"/>
</dbReference>
<feature type="region of interest" description="Disordered" evidence="1">
    <location>
        <begin position="485"/>
        <end position="506"/>
    </location>
</feature>
<name>A0A150GN55_GONPE</name>
<gene>
    <name evidence="3" type="ORF">GPECTOR_13g734</name>
</gene>
<dbReference type="PANTHER" id="PTHR12358">
    <property type="entry name" value="SPHINGOSINE KINASE"/>
    <property type="match status" value="1"/>
</dbReference>
<dbReference type="GO" id="GO:0005737">
    <property type="term" value="C:cytoplasm"/>
    <property type="evidence" value="ECO:0007669"/>
    <property type="project" value="TreeGrafter"/>
</dbReference>
<feature type="compositionally biased region" description="Gly residues" evidence="1">
    <location>
        <begin position="485"/>
        <end position="495"/>
    </location>
</feature>
<dbReference type="EMBL" id="LSYV01000014">
    <property type="protein sequence ID" value="KXZ51247.1"/>
    <property type="molecule type" value="Genomic_DNA"/>
</dbReference>
<evidence type="ECO:0000313" key="3">
    <source>
        <dbReference type="EMBL" id="KXZ51247.1"/>
    </source>
</evidence>
<dbReference type="PROSITE" id="PS50146">
    <property type="entry name" value="DAGK"/>
    <property type="match status" value="1"/>
</dbReference>
<dbReference type="GO" id="GO:0016773">
    <property type="term" value="F:phosphotransferase activity, alcohol group as acceptor"/>
    <property type="evidence" value="ECO:0007669"/>
    <property type="project" value="UniProtKB-ARBA"/>
</dbReference>
<feature type="compositionally biased region" description="Basic and acidic residues" evidence="1">
    <location>
        <begin position="178"/>
        <end position="193"/>
    </location>
</feature>
<feature type="domain" description="DAGKc" evidence="2">
    <location>
        <begin position="112"/>
        <end position="277"/>
    </location>
</feature>
<dbReference type="GO" id="GO:0046512">
    <property type="term" value="P:sphingosine biosynthetic process"/>
    <property type="evidence" value="ECO:0007669"/>
    <property type="project" value="TreeGrafter"/>
</dbReference>
<dbReference type="STRING" id="33097.A0A150GN55"/>
<dbReference type="SUPFAM" id="SSF111331">
    <property type="entry name" value="NAD kinase/diacylglycerol kinase-like"/>
    <property type="match status" value="1"/>
</dbReference>
<feature type="compositionally biased region" description="Low complexity" evidence="1">
    <location>
        <begin position="354"/>
        <end position="370"/>
    </location>
</feature>
<feature type="region of interest" description="Disordered" evidence="1">
    <location>
        <begin position="174"/>
        <end position="199"/>
    </location>
</feature>
<protein>
    <recommendedName>
        <fullName evidence="2">DAGKc domain-containing protein</fullName>
    </recommendedName>
</protein>